<feature type="region of interest" description="Disordered" evidence="1">
    <location>
        <begin position="61"/>
        <end position="88"/>
    </location>
</feature>
<dbReference type="EMBL" id="AVOT02035752">
    <property type="protein sequence ID" value="MBW0530143.1"/>
    <property type="molecule type" value="Genomic_DNA"/>
</dbReference>
<evidence type="ECO:0000313" key="2">
    <source>
        <dbReference type="EMBL" id="MBW0530143.1"/>
    </source>
</evidence>
<reference evidence="2" key="1">
    <citation type="submission" date="2021-03" db="EMBL/GenBank/DDBJ databases">
        <title>Draft genome sequence of rust myrtle Austropuccinia psidii MF-1, a brazilian biotype.</title>
        <authorList>
            <person name="Quecine M.C."/>
            <person name="Pachon D.M.R."/>
            <person name="Bonatelli M.L."/>
            <person name="Correr F.H."/>
            <person name="Franceschini L.M."/>
            <person name="Leite T.F."/>
            <person name="Margarido G.R.A."/>
            <person name="Almeida C.A."/>
            <person name="Ferrarezi J.A."/>
            <person name="Labate C.A."/>
        </authorList>
    </citation>
    <scope>NUCLEOTIDE SEQUENCE</scope>
    <source>
        <strain evidence="2">MF-1</strain>
    </source>
</reference>
<comment type="caution">
    <text evidence="2">The sequence shown here is derived from an EMBL/GenBank/DDBJ whole genome shotgun (WGS) entry which is preliminary data.</text>
</comment>
<keyword evidence="3" id="KW-1185">Reference proteome</keyword>
<protein>
    <submittedName>
        <fullName evidence="2">Uncharacterized protein</fullName>
    </submittedName>
</protein>
<sequence>MEIIYKEGTSLTSADGLSRWPIDNFQSNPAYDPEMATKIPIHFMEIDRRKNFIFSELAPEFAASDSDSTEPEGKQPPISGICSSELHN</sequence>
<dbReference type="Proteomes" id="UP000765509">
    <property type="component" value="Unassembled WGS sequence"/>
</dbReference>
<proteinExistence type="predicted"/>
<evidence type="ECO:0000313" key="3">
    <source>
        <dbReference type="Proteomes" id="UP000765509"/>
    </source>
</evidence>
<accession>A0A9Q3F2W2</accession>
<evidence type="ECO:0000256" key="1">
    <source>
        <dbReference type="SAM" id="MobiDB-lite"/>
    </source>
</evidence>
<gene>
    <name evidence="2" type="ORF">O181_069858</name>
</gene>
<name>A0A9Q3F2W2_9BASI</name>
<organism evidence="2 3">
    <name type="scientific">Austropuccinia psidii MF-1</name>
    <dbReference type="NCBI Taxonomy" id="1389203"/>
    <lineage>
        <taxon>Eukaryota</taxon>
        <taxon>Fungi</taxon>
        <taxon>Dikarya</taxon>
        <taxon>Basidiomycota</taxon>
        <taxon>Pucciniomycotina</taxon>
        <taxon>Pucciniomycetes</taxon>
        <taxon>Pucciniales</taxon>
        <taxon>Sphaerophragmiaceae</taxon>
        <taxon>Austropuccinia</taxon>
    </lineage>
</organism>
<dbReference type="AlphaFoldDB" id="A0A9Q3F2W2"/>